<comment type="caution">
    <text evidence="2">The sequence shown here is derived from an EMBL/GenBank/DDBJ whole genome shotgun (WGS) entry which is preliminary data.</text>
</comment>
<feature type="compositionally biased region" description="Gly residues" evidence="1">
    <location>
        <begin position="273"/>
        <end position="283"/>
    </location>
</feature>
<proteinExistence type="predicted"/>
<dbReference type="Proteomes" id="UP000075714">
    <property type="component" value="Unassembled WGS sequence"/>
</dbReference>
<organism evidence="2 3">
    <name type="scientific">Gonium pectorale</name>
    <name type="common">Green alga</name>
    <dbReference type="NCBI Taxonomy" id="33097"/>
    <lineage>
        <taxon>Eukaryota</taxon>
        <taxon>Viridiplantae</taxon>
        <taxon>Chlorophyta</taxon>
        <taxon>core chlorophytes</taxon>
        <taxon>Chlorophyceae</taxon>
        <taxon>CS clade</taxon>
        <taxon>Chlamydomonadales</taxon>
        <taxon>Volvocaceae</taxon>
        <taxon>Gonium</taxon>
    </lineage>
</organism>
<feature type="region of interest" description="Disordered" evidence="1">
    <location>
        <begin position="268"/>
        <end position="297"/>
    </location>
</feature>
<gene>
    <name evidence="2" type="ORF">GPECTOR_1g397</name>
</gene>
<dbReference type="OrthoDB" id="553300at2759"/>
<feature type="region of interest" description="Disordered" evidence="1">
    <location>
        <begin position="86"/>
        <end position="109"/>
    </location>
</feature>
<dbReference type="EMBL" id="LSYV01000002">
    <property type="protein sequence ID" value="KXZ56443.1"/>
    <property type="molecule type" value="Genomic_DNA"/>
</dbReference>
<feature type="region of interest" description="Disordered" evidence="1">
    <location>
        <begin position="28"/>
        <end position="49"/>
    </location>
</feature>
<evidence type="ECO:0000256" key="1">
    <source>
        <dbReference type="SAM" id="MobiDB-lite"/>
    </source>
</evidence>
<sequence>MLAAVHSLAELSAAASTAASASAAAAGGTRGGLAQRGPSRHCSLTIGGGGGGPSELHARALRYTGSLPHEALLGFIEGVLVSGGSGSSGSDGDGAAGVTNGSGSGVSPDVRHAHIRRAVQLLAAVVHSLATSAAVAGSSSSSSSSGGGFGGTERRVTAQSDAAAGGRCAPCATAAGAAAQEQLLQVCLGVSQAVDRLLTAACCGAANTATGGSTRVPMTAASAASAAVAAHVLAEMLAVPALGQHVLLCATERVRDVGRQLAEGAARRAAPAAGGGGGPGGHCGAQQEPPPSAAEGTALRRMAASAAAFNHSRPLFEMLARCASQLPGWCSLVTAVPKATDVGPDYIASHVQALLDAHRMAFGDTAQWRAEQQPWRPPQECAGPMAFPLYAVAVREQLAATAAALAVVASGTAEFAGCGLVAHCRALCGRIKQEVLLPQ</sequence>
<evidence type="ECO:0000313" key="2">
    <source>
        <dbReference type="EMBL" id="KXZ56443.1"/>
    </source>
</evidence>
<name>A0A150H357_GONPE</name>
<feature type="compositionally biased region" description="Gly residues" evidence="1">
    <location>
        <begin position="86"/>
        <end position="104"/>
    </location>
</feature>
<accession>A0A150H357</accession>
<reference evidence="3" key="1">
    <citation type="journal article" date="2016" name="Nat. Commun.">
        <title>The Gonium pectorale genome demonstrates co-option of cell cycle regulation during the evolution of multicellularity.</title>
        <authorList>
            <person name="Hanschen E.R."/>
            <person name="Marriage T.N."/>
            <person name="Ferris P.J."/>
            <person name="Hamaji T."/>
            <person name="Toyoda A."/>
            <person name="Fujiyama A."/>
            <person name="Neme R."/>
            <person name="Noguchi H."/>
            <person name="Minakuchi Y."/>
            <person name="Suzuki M."/>
            <person name="Kawai-Toyooka H."/>
            <person name="Smith D.R."/>
            <person name="Sparks H."/>
            <person name="Anderson J."/>
            <person name="Bakaric R."/>
            <person name="Luria V."/>
            <person name="Karger A."/>
            <person name="Kirschner M.W."/>
            <person name="Durand P.M."/>
            <person name="Michod R.E."/>
            <person name="Nozaki H."/>
            <person name="Olson B.J."/>
        </authorList>
    </citation>
    <scope>NUCLEOTIDE SEQUENCE [LARGE SCALE GENOMIC DNA]</scope>
    <source>
        <strain evidence="3">NIES-2863</strain>
    </source>
</reference>
<dbReference type="AlphaFoldDB" id="A0A150H357"/>
<protein>
    <submittedName>
        <fullName evidence="2">Uncharacterized protein</fullName>
    </submittedName>
</protein>
<evidence type="ECO:0000313" key="3">
    <source>
        <dbReference type="Proteomes" id="UP000075714"/>
    </source>
</evidence>
<keyword evidence="3" id="KW-1185">Reference proteome</keyword>